<keyword evidence="3" id="KW-0029">Amino-acid transport</keyword>
<dbReference type="PANTHER" id="PTHR30483:SF38">
    <property type="entry name" value="BLR7848 PROTEIN"/>
    <property type="match status" value="1"/>
</dbReference>
<protein>
    <submittedName>
        <fullName evidence="6">Putative branched-chain amino acid ABC transport system substrate-binding protein</fullName>
    </submittedName>
</protein>
<dbReference type="InterPro" id="IPR028081">
    <property type="entry name" value="Leu-bd"/>
</dbReference>
<dbReference type="PANTHER" id="PTHR30483">
    <property type="entry name" value="LEUCINE-SPECIFIC-BINDING PROTEIN"/>
    <property type="match status" value="1"/>
</dbReference>
<dbReference type="AlphaFoldDB" id="Q20YT2"/>
<dbReference type="KEGG" id="rpc:RPC_4179"/>
<dbReference type="EMBL" id="CP000301">
    <property type="protein sequence ID" value="ABD89704.1"/>
    <property type="molecule type" value="Genomic_DNA"/>
</dbReference>
<dbReference type="HOGENOM" id="CLU_027128_7_3_5"/>
<dbReference type="CDD" id="cd06334">
    <property type="entry name" value="PBP1_ABC_ligand_binding-like"/>
    <property type="match status" value="1"/>
</dbReference>
<gene>
    <name evidence="6" type="ordered locus">RPC_4179</name>
</gene>
<evidence type="ECO:0000256" key="3">
    <source>
        <dbReference type="ARBA" id="ARBA00022970"/>
    </source>
</evidence>
<dbReference type="STRING" id="316056.RPC_4179"/>
<name>Q20YT2_RHOPB</name>
<dbReference type="Pfam" id="PF13458">
    <property type="entry name" value="Peripla_BP_6"/>
    <property type="match status" value="1"/>
</dbReference>
<feature type="domain" description="Leucine-binding protein" evidence="5">
    <location>
        <begin position="38"/>
        <end position="400"/>
    </location>
</feature>
<evidence type="ECO:0000313" key="6">
    <source>
        <dbReference type="EMBL" id="ABD89704.1"/>
    </source>
</evidence>
<organism evidence="6">
    <name type="scientific">Rhodopseudomonas palustris (strain BisB18)</name>
    <dbReference type="NCBI Taxonomy" id="316056"/>
    <lineage>
        <taxon>Bacteria</taxon>
        <taxon>Pseudomonadati</taxon>
        <taxon>Pseudomonadota</taxon>
        <taxon>Alphaproteobacteria</taxon>
        <taxon>Hyphomicrobiales</taxon>
        <taxon>Nitrobacteraceae</taxon>
        <taxon>Rhodopseudomonas</taxon>
    </lineage>
</organism>
<dbReference type="InterPro" id="IPR051010">
    <property type="entry name" value="BCAA_transport"/>
</dbReference>
<keyword evidence="3" id="KW-0813">Transport</keyword>
<dbReference type="InterPro" id="IPR028082">
    <property type="entry name" value="Peripla_BP_I"/>
</dbReference>
<evidence type="ECO:0000259" key="5">
    <source>
        <dbReference type="Pfam" id="PF13458"/>
    </source>
</evidence>
<comment type="similarity">
    <text evidence="1">Belongs to the leucine-binding protein family.</text>
</comment>
<dbReference type="eggNOG" id="COG0683">
    <property type="taxonomic scope" value="Bacteria"/>
</dbReference>
<evidence type="ECO:0000256" key="1">
    <source>
        <dbReference type="ARBA" id="ARBA00010062"/>
    </source>
</evidence>
<proteinExistence type="inferred from homology"/>
<evidence type="ECO:0000256" key="4">
    <source>
        <dbReference type="SAM" id="SignalP"/>
    </source>
</evidence>
<sequence length="438" mass="46162">MKRQRKITGGHHMTMKSLLSTASLALVIAGFGAGAQAQIAIGHLADYSGGTSDVGTPYGQGVADTFAWVNKHGGVGGKQLNVDTNDYGYQVPRAIALYKKWSGSDKVAAIMGWGTADTEALTGFLANDKIPDLSGSYAAALTDPLGASGKAKPAPYNFFYGPSYSDALRAELTWAAEDWKAKGKSGKPKFVHMGANHPYPNAPKAAGEAMATELGFDVLPPLVFALAPGDYSAQCLSLKSAGANYAYLGNTAASNISVMKACKTAGVDVQFMSNVWGMDENAAKTAGDAADGVIFPLRTAVGWGGDAPGMKTVQEISKISDPTGNVYRPVHYIAGVCSALYMKEALDWAAANGGATGENVAKGFYQKKDWVPAGMEGVCNPSTWTDKDHRGTLTVNLYRSRVSGPTDGDLNDLIKKGTVKLEKVKTIELPRKAEWAGW</sequence>
<feature type="signal peptide" evidence="4">
    <location>
        <begin position="1"/>
        <end position="37"/>
    </location>
</feature>
<keyword evidence="2 4" id="KW-0732">Signal</keyword>
<reference evidence="6" key="1">
    <citation type="submission" date="2006-03" db="EMBL/GenBank/DDBJ databases">
        <title>Complete sequence of Rhodopseudomonas palustris BisB18.</title>
        <authorList>
            <consortium name="US DOE Joint Genome Institute"/>
            <person name="Copeland A."/>
            <person name="Lucas S."/>
            <person name="Lapidus A."/>
            <person name="Barry K."/>
            <person name="Detter J.C."/>
            <person name="Glavina del Rio T."/>
            <person name="Hammon N."/>
            <person name="Israni S."/>
            <person name="Dalin E."/>
            <person name="Tice H."/>
            <person name="Pitluck S."/>
            <person name="Chain P."/>
            <person name="Malfatti S."/>
            <person name="Shin M."/>
            <person name="Vergez L."/>
            <person name="Schmutz J."/>
            <person name="Larimer F."/>
            <person name="Land M."/>
            <person name="Hauser L."/>
            <person name="Pelletier D.A."/>
            <person name="Kyrpides N."/>
            <person name="Anderson I."/>
            <person name="Oda Y."/>
            <person name="Harwood C.S."/>
            <person name="Richardson P."/>
        </authorList>
    </citation>
    <scope>NUCLEOTIDE SEQUENCE [LARGE SCALE GENOMIC DNA]</scope>
    <source>
        <strain evidence="6">BisB18</strain>
    </source>
</reference>
<dbReference type="GO" id="GO:0006865">
    <property type="term" value="P:amino acid transport"/>
    <property type="evidence" value="ECO:0007669"/>
    <property type="project" value="UniProtKB-KW"/>
</dbReference>
<accession>Q20YT2</accession>
<feature type="chain" id="PRO_5004199331" evidence="4">
    <location>
        <begin position="38"/>
        <end position="438"/>
    </location>
</feature>
<evidence type="ECO:0000256" key="2">
    <source>
        <dbReference type="ARBA" id="ARBA00022729"/>
    </source>
</evidence>
<dbReference type="Gene3D" id="3.40.50.2300">
    <property type="match status" value="2"/>
</dbReference>
<dbReference type="SUPFAM" id="SSF53822">
    <property type="entry name" value="Periplasmic binding protein-like I"/>
    <property type="match status" value="1"/>
</dbReference>